<feature type="compositionally biased region" description="Gly residues" evidence="1">
    <location>
        <begin position="177"/>
        <end position="193"/>
    </location>
</feature>
<reference evidence="2" key="1">
    <citation type="submission" date="2020-02" db="EMBL/GenBank/DDBJ databases">
        <authorList>
            <person name="Meier V. D."/>
        </authorList>
    </citation>
    <scope>NUCLEOTIDE SEQUENCE</scope>
    <source>
        <strain evidence="2">AVDCRST_MAG78</strain>
    </source>
</reference>
<protein>
    <submittedName>
        <fullName evidence="2">FIG022979: MoxR-like ATPases</fullName>
    </submittedName>
</protein>
<proteinExistence type="predicted"/>
<feature type="compositionally biased region" description="Basic residues" evidence="1">
    <location>
        <begin position="37"/>
        <end position="46"/>
    </location>
</feature>
<feature type="region of interest" description="Disordered" evidence="1">
    <location>
        <begin position="1"/>
        <end position="201"/>
    </location>
</feature>
<feature type="compositionally biased region" description="Low complexity" evidence="1">
    <location>
        <begin position="66"/>
        <end position="75"/>
    </location>
</feature>
<dbReference type="AlphaFoldDB" id="A0A6J4PTJ7"/>
<evidence type="ECO:0000313" key="2">
    <source>
        <dbReference type="EMBL" id="CAA9423143.1"/>
    </source>
</evidence>
<feature type="compositionally biased region" description="Low complexity" evidence="1">
    <location>
        <begin position="287"/>
        <end position="297"/>
    </location>
</feature>
<accession>A0A6J4PTJ7</accession>
<feature type="compositionally biased region" description="Basic and acidic residues" evidence="1">
    <location>
        <begin position="268"/>
        <end position="285"/>
    </location>
</feature>
<feature type="compositionally biased region" description="Basic residues" evidence="1">
    <location>
        <begin position="11"/>
        <end position="22"/>
    </location>
</feature>
<feature type="non-terminal residue" evidence="2">
    <location>
        <position position="1"/>
    </location>
</feature>
<dbReference type="EMBL" id="CADCVB010000086">
    <property type="protein sequence ID" value="CAA9423143.1"/>
    <property type="molecule type" value="Genomic_DNA"/>
</dbReference>
<feature type="non-terminal residue" evidence="2">
    <location>
        <position position="321"/>
    </location>
</feature>
<name>A0A6J4PTJ7_9ACTN</name>
<sequence>GLLCFRGDGRTHRRQRRARSRRQAGGYLSGGDDPARRRTRPHRRRSRGGEDAFGEGPGALGRGRLPAHPVHPGPAARRRHRHERLQPGRRGLRVLGGAGLRQRGAGRRDQSGKPQDAERAAGGDGGGFRDGRRRDQEAARDLWRDRHPEPRGARGDVPAAARRARPLYGQDVFRLPGRGGRGGPLEALGGPGCGDRASGRPRRVFAYASPSRGGIRERSGAALRRLGDGCYARARGDSPRGVPAREPDAPRGLEDPRGGPGALLLYPGRREGPRPARSLAQDHRLPGRLLRGPPQRLRWSRQGRGRGARDPLVGTRERGGL</sequence>
<organism evidence="2">
    <name type="scientific">uncultured Rubrobacteraceae bacterium</name>
    <dbReference type="NCBI Taxonomy" id="349277"/>
    <lineage>
        <taxon>Bacteria</taxon>
        <taxon>Bacillati</taxon>
        <taxon>Actinomycetota</taxon>
        <taxon>Rubrobacteria</taxon>
        <taxon>Rubrobacterales</taxon>
        <taxon>Rubrobacteraceae</taxon>
        <taxon>environmental samples</taxon>
    </lineage>
</organism>
<feature type="region of interest" description="Disordered" evidence="1">
    <location>
        <begin position="231"/>
        <end position="321"/>
    </location>
</feature>
<feature type="compositionally biased region" description="Basic and acidic residues" evidence="1">
    <location>
        <begin position="234"/>
        <end position="257"/>
    </location>
</feature>
<evidence type="ECO:0000256" key="1">
    <source>
        <dbReference type="SAM" id="MobiDB-lite"/>
    </source>
</evidence>
<gene>
    <name evidence="2" type="ORF">AVDCRST_MAG78-1175</name>
</gene>
<feature type="compositionally biased region" description="Basic and acidic residues" evidence="1">
    <location>
        <begin position="106"/>
        <end position="154"/>
    </location>
</feature>